<dbReference type="InterPro" id="IPR000640">
    <property type="entry name" value="EFG_V-like"/>
</dbReference>
<dbReference type="CDD" id="cd04088">
    <property type="entry name" value="EFG_mtEFG_II"/>
    <property type="match status" value="1"/>
</dbReference>
<comment type="similarity">
    <text evidence="1">Belongs to the TRAFAC class translation factor GTPase superfamily. Classic translation factor GTPase family. EF-G/EF-2 subfamily.</text>
</comment>
<dbReference type="GO" id="GO:0003746">
    <property type="term" value="F:translation elongation factor activity"/>
    <property type="evidence" value="ECO:0007669"/>
    <property type="project" value="UniProtKB-UniRule"/>
</dbReference>
<keyword evidence="3" id="KW-0547">Nucleotide-binding</keyword>
<dbReference type="FunFam" id="3.30.70.240:FF:000001">
    <property type="entry name" value="Elongation factor G"/>
    <property type="match status" value="1"/>
</dbReference>
<dbReference type="Gene3D" id="2.40.30.10">
    <property type="entry name" value="Translation factors"/>
    <property type="match status" value="1"/>
</dbReference>
<dbReference type="GO" id="GO:0005525">
    <property type="term" value="F:GTP binding"/>
    <property type="evidence" value="ECO:0007669"/>
    <property type="project" value="UniProtKB-UniRule"/>
</dbReference>
<evidence type="ECO:0000256" key="4">
    <source>
        <dbReference type="ARBA" id="ARBA00023134"/>
    </source>
</evidence>
<dbReference type="PRINTS" id="PR00315">
    <property type="entry name" value="ELONGATNFCT"/>
</dbReference>
<dbReference type="PANTHER" id="PTHR43261:SF6">
    <property type="entry name" value="ELONGATION FACTOR G-LIKE PROTEIN"/>
    <property type="match status" value="1"/>
</dbReference>
<dbReference type="RefSeq" id="WP_021877013.1">
    <property type="nucleotide sequence ID" value="NZ_CP018624.1"/>
</dbReference>
<keyword evidence="7" id="KW-0648">Protein biosynthesis</keyword>
<evidence type="ECO:0000256" key="1">
    <source>
        <dbReference type="ARBA" id="ARBA00005870"/>
    </source>
</evidence>
<dbReference type="InterPro" id="IPR005225">
    <property type="entry name" value="Small_GTP-bd"/>
</dbReference>
<dbReference type="GeneID" id="66300574"/>
<evidence type="ECO:0000313" key="7">
    <source>
        <dbReference type="EMBL" id="MBX7291861.1"/>
    </source>
</evidence>
<dbReference type="InterPro" id="IPR005517">
    <property type="entry name" value="Transl_elong_EFG/EF2_IV"/>
</dbReference>
<dbReference type="InterPro" id="IPR053905">
    <property type="entry name" value="EF-G-like_DII"/>
</dbReference>
<dbReference type="SMART" id="SM00838">
    <property type="entry name" value="EFG_C"/>
    <property type="match status" value="1"/>
</dbReference>
<dbReference type="Pfam" id="PF00679">
    <property type="entry name" value="EFG_C"/>
    <property type="match status" value="1"/>
</dbReference>
<organism evidence="7 8">
    <name type="scientific">Clostridium chauvoei</name>
    <dbReference type="NCBI Taxonomy" id="46867"/>
    <lineage>
        <taxon>Bacteria</taxon>
        <taxon>Bacillati</taxon>
        <taxon>Bacillota</taxon>
        <taxon>Clostridia</taxon>
        <taxon>Eubacteriales</taxon>
        <taxon>Clostridiaceae</taxon>
        <taxon>Clostridium</taxon>
    </lineage>
</organism>
<evidence type="ECO:0000256" key="2">
    <source>
        <dbReference type="ARBA" id="ARBA00017872"/>
    </source>
</evidence>
<dbReference type="InterPro" id="IPR027417">
    <property type="entry name" value="P-loop_NTPase"/>
</dbReference>
<dbReference type="Proteomes" id="UP000775179">
    <property type="component" value="Unassembled WGS sequence"/>
</dbReference>
<dbReference type="CDD" id="cd01434">
    <property type="entry name" value="EFG_mtEFG1_IV"/>
    <property type="match status" value="1"/>
</dbReference>
<dbReference type="Gene3D" id="3.30.70.870">
    <property type="entry name" value="Elongation Factor G (Translational Gtpase), domain 3"/>
    <property type="match status" value="1"/>
</dbReference>
<dbReference type="KEGG" id="cchv:BTM20_01765"/>
<dbReference type="CDD" id="cd04170">
    <property type="entry name" value="EF-G_bact"/>
    <property type="match status" value="1"/>
</dbReference>
<dbReference type="AlphaFoldDB" id="A0ABD4RKJ2"/>
<dbReference type="Gene3D" id="3.40.50.300">
    <property type="entry name" value="P-loop containing nucleotide triphosphate hydrolases"/>
    <property type="match status" value="1"/>
</dbReference>
<dbReference type="NCBIfam" id="TIGR00484">
    <property type="entry name" value="EF-G"/>
    <property type="match status" value="1"/>
</dbReference>
<dbReference type="InterPro" id="IPR004540">
    <property type="entry name" value="Transl_elong_EFG/EF2"/>
</dbReference>
<dbReference type="Pfam" id="PF22042">
    <property type="entry name" value="EF-G_D2"/>
    <property type="match status" value="1"/>
</dbReference>
<evidence type="ECO:0000313" key="8">
    <source>
        <dbReference type="Proteomes" id="UP000775179"/>
    </source>
</evidence>
<dbReference type="InterPro" id="IPR020568">
    <property type="entry name" value="Ribosomal_Su5_D2-typ_SF"/>
</dbReference>
<dbReference type="SUPFAM" id="SSF50447">
    <property type="entry name" value="Translation proteins"/>
    <property type="match status" value="1"/>
</dbReference>
<evidence type="ECO:0000256" key="3">
    <source>
        <dbReference type="ARBA" id="ARBA00022741"/>
    </source>
</evidence>
<dbReference type="NCBIfam" id="NF009381">
    <property type="entry name" value="PRK12740.1-5"/>
    <property type="match status" value="1"/>
</dbReference>
<dbReference type="NCBIfam" id="TIGR00231">
    <property type="entry name" value="small_GTP"/>
    <property type="match status" value="1"/>
</dbReference>
<dbReference type="PROSITE" id="PS51722">
    <property type="entry name" value="G_TR_2"/>
    <property type="match status" value="1"/>
</dbReference>
<keyword evidence="7" id="KW-0251">Elongation factor</keyword>
<dbReference type="PANTHER" id="PTHR43261">
    <property type="entry name" value="TRANSLATION ELONGATION FACTOR G-RELATED"/>
    <property type="match status" value="1"/>
</dbReference>
<dbReference type="InterPro" id="IPR009022">
    <property type="entry name" value="EFG_III"/>
</dbReference>
<dbReference type="SMART" id="SM00889">
    <property type="entry name" value="EFG_IV"/>
    <property type="match status" value="1"/>
</dbReference>
<dbReference type="NCBIfam" id="NF009891">
    <property type="entry name" value="PRK13351.1-1"/>
    <property type="match status" value="1"/>
</dbReference>
<dbReference type="SUPFAM" id="SSF52540">
    <property type="entry name" value="P-loop containing nucleoside triphosphate hydrolases"/>
    <property type="match status" value="1"/>
</dbReference>
<dbReference type="InterPro" id="IPR014721">
    <property type="entry name" value="Ribsml_uS5_D2-typ_fold_subgr"/>
</dbReference>
<dbReference type="Pfam" id="PF00009">
    <property type="entry name" value="GTP_EFTU"/>
    <property type="match status" value="1"/>
</dbReference>
<dbReference type="InterPro" id="IPR000795">
    <property type="entry name" value="T_Tr_GTP-bd_dom"/>
</dbReference>
<sequence length="691" mass="76768">MKDYTINNLRNVGLIGHIGSGKTSLAEALLFYSGSSDRLGKVEDGTTIMDFDQEEKKRQISISVSLAPVIFKDTKINLVDIPGYFDFYGELIQGMRAVDVATIVVCGASGVQVGTEKAWEYCNKIKLPRTFFINKLDRENSNFDKTLSELKDKFGMSVVPIQYPIGKEDDFKGVINIISKKARIYNEKTHKMEITDIPSDLLDKVEECKQMIMEAVAETDEELLDKYFGEGELSDEEIYSGLIKGCADGEIAPIMCGSATKLIGMDSILEDIVECFPSPEYAIHQKAIDLQNDEEVFVNLTEDKPFSALVFKTIADPFVGKISLFRVIIGELSNEVSVINSNKNKVEKLSNIFFLRGKNQIQTNKVIAGDIAAVAKLQYTGTGDTLCDTNNRVMFDNMNFPTPVISMSVMPKAKGDEDKISYSLQKLLEEDPTFNMYRDTENAETIICGLGEAHLEVIASRLKNKFGAEVVLNIPKIPYRETIKGVSEVQGKHKKQSGGHGQYGDVKIKFEHRDDGGEELEFVDKVVGGAVPRNFIPAVEKGLKDCIEKGILAGYPVIGLRATLYDGSYHPVDSSEMAFKMATSIAYKKGLEMAKPILLEPIMHIEVIVPDEYMGDVIGDINKKRGRVLGMELEGNLQKIIGEVPLSEMAKYATDLRSMTQARGTFTSTLERYEEVPAPEAKKIIEESQKI</sequence>
<reference evidence="7 8" key="1">
    <citation type="submission" date="2021-08" db="EMBL/GenBank/DDBJ databases">
        <title>Genome sequence analysis of Clostridium chauvoei strains of European origin and evaluation of typing options for outbreak investigations.</title>
        <authorList>
            <person name="Abdel-Glil M."/>
            <person name="Thomas P."/>
            <person name="Seyboldt C."/>
        </authorList>
    </citation>
    <scope>NUCLEOTIDE SEQUENCE [LARGE SCALE GENOMIC DNA]</scope>
    <source>
        <strain evidence="7 8">S0260-09</strain>
    </source>
</reference>
<keyword evidence="4" id="KW-0342">GTP-binding</keyword>
<dbReference type="CDD" id="cd16262">
    <property type="entry name" value="EFG_III"/>
    <property type="match status" value="1"/>
</dbReference>
<evidence type="ECO:0000256" key="5">
    <source>
        <dbReference type="NCBIfam" id="TIGR00484"/>
    </source>
</evidence>
<dbReference type="InterPro" id="IPR035647">
    <property type="entry name" value="EFG_III/V"/>
</dbReference>
<dbReference type="InterPro" id="IPR047872">
    <property type="entry name" value="EFG_IV"/>
</dbReference>
<dbReference type="FunFam" id="3.30.230.10:FF:000003">
    <property type="entry name" value="Elongation factor G"/>
    <property type="match status" value="1"/>
</dbReference>
<dbReference type="SUPFAM" id="SSF54211">
    <property type="entry name" value="Ribosomal protein S5 domain 2-like"/>
    <property type="match status" value="1"/>
</dbReference>
<dbReference type="InterPro" id="IPR009000">
    <property type="entry name" value="Transl_B-barrel_sf"/>
</dbReference>
<dbReference type="Gene3D" id="3.30.70.240">
    <property type="match status" value="1"/>
</dbReference>
<dbReference type="Pfam" id="PF14492">
    <property type="entry name" value="EFG_III"/>
    <property type="match status" value="1"/>
</dbReference>
<name>A0ABD4RKJ2_9CLOT</name>
<feature type="domain" description="Tr-type G" evidence="6">
    <location>
        <begin position="7"/>
        <end position="280"/>
    </location>
</feature>
<dbReference type="Pfam" id="PF03764">
    <property type="entry name" value="EFG_IV"/>
    <property type="match status" value="1"/>
</dbReference>
<dbReference type="CDD" id="cd03713">
    <property type="entry name" value="EFG_mtEFG_C"/>
    <property type="match status" value="1"/>
</dbReference>
<dbReference type="Gene3D" id="3.30.230.10">
    <property type="match status" value="1"/>
</dbReference>
<dbReference type="InterPro" id="IPR035649">
    <property type="entry name" value="EFG_V"/>
</dbReference>
<proteinExistence type="inferred from homology"/>
<gene>
    <name evidence="7" type="primary">fusA</name>
    <name evidence="7" type="ORF">K4H94_12780</name>
</gene>
<dbReference type="InterPro" id="IPR041095">
    <property type="entry name" value="EFG_II"/>
</dbReference>
<dbReference type="NCBIfam" id="NF009379">
    <property type="entry name" value="PRK12740.1-3"/>
    <property type="match status" value="1"/>
</dbReference>
<dbReference type="SUPFAM" id="SSF54980">
    <property type="entry name" value="EF-G C-terminal domain-like"/>
    <property type="match status" value="2"/>
</dbReference>
<protein>
    <recommendedName>
        <fullName evidence="2 5">Elongation factor G</fullName>
    </recommendedName>
</protein>
<comment type="caution">
    <text evidence="7">The sequence shown here is derived from an EMBL/GenBank/DDBJ whole genome shotgun (WGS) entry which is preliminary data.</text>
</comment>
<accession>A0ABD4RKJ2</accession>
<dbReference type="EMBL" id="JAIFTX010000042">
    <property type="protein sequence ID" value="MBX7291861.1"/>
    <property type="molecule type" value="Genomic_DNA"/>
</dbReference>
<evidence type="ECO:0000259" key="6">
    <source>
        <dbReference type="PROSITE" id="PS51722"/>
    </source>
</evidence>